<keyword evidence="8 9" id="KW-0472">Membrane</keyword>
<dbReference type="GO" id="GO:0015227">
    <property type="term" value="F:O-acyl-L-carnitine transmembrane transporter activity"/>
    <property type="evidence" value="ECO:0007669"/>
    <property type="project" value="TreeGrafter"/>
</dbReference>
<sequence>QSIPFPKPHPKPHPPSPAEAKEPSALKSFLSGGIGGMCSTLIGHPIDLVKVRMQTQSAGTKPAFNGTFDCLSQTFKREGVRGLYRGVSAPMTAIAPIYAVVFWGYDMGGRLARKNYDMQPNEPMSLNMIMFAGGFSALPTTAIMAPSERIKCLLQVQANEIEKGGKPKYKLFREGGIRSVYKGTLATLIRDVPGSVAWFGAYEVVKRKLAEVQGKEPGELSPLNVLFAGGCGGIANWCVSIPPDVVKSRYQTAPEGMYKGLGDVAATLMKEEGPAAFFKGIGPAMIRAFPANAACFLGMELSRSMLAFMD</sequence>
<evidence type="ECO:0000313" key="14">
    <source>
        <dbReference type="Proteomes" id="UP001162640"/>
    </source>
</evidence>
<evidence type="ECO:0000256" key="3">
    <source>
        <dbReference type="ARBA" id="ARBA00022448"/>
    </source>
</evidence>
<comment type="caution">
    <text evidence="13">The sequence shown here is derived from an EMBL/GenBank/DDBJ whole genome shotgun (WGS) entry which is preliminary data.</text>
</comment>
<dbReference type="Gene3D" id="1.50.40.10">
    <property type="entry name" value="Mitochondrial carrier domain"/>
    <property type="match status" value="2"/>
</dbReference>
<feature type="region of interest" description="Disordered" evidence="11">
    <location>
        <begin position="1"/>
        <end position="23"/>
    </location>
</feature>
<organism evidence="13 14">
    <name type="scientific">Triparma laevis f. inornata</name>
    <dbReference type="NCBI Taxonomy" id="1714386"/>
    <lineage>
        <taxon>Eukaryota</taxon>
        <taxon>Sar</taxon>
        <taxon>Stramenopiles</taxon>
        <taxon>Ochrophyta</taxon>
        <taxon>Bolidophyceae</taxon>
        <taxon>Parmales</taxon>
        <taxon>Triparmaceae</taxon>
        <taxon>Triparma</taxon>
    </lineage>
</organism>
<evidence type="ECO:0000256" key="2">
    <source>
        <dbReference type="ARBA" id="ARBA00006375"/>
    </source>
</evidence>
<feature type="repeat" description="Solcar" evidence="9">
    <location>
        <begin position="23"/>
        <end position="111"/>
    </location>
</feature>
<keyword evidence="5" id="KW-0677">Repeat</keyword>
<evidence type="ECO:0000256" key="5">
    <source>
        <dbReference type="ARBA" id="ARBA00022737"/>
    </source>
</evidence>
<feature type="transmembrane region" description="Helical" evidence="12">
    <location>
        <begin position="125"/>
        <end position="145"/>
    </location>
</feature>
<feature type="transmembrane region" description="Helical" evidence="12">
    <location>
        <begin position="83"/>
        <end position="105"/>
    </location>
</feature>
<evidence type="ECO:0008006" key="15">
    <source>
        <dbReference type="Google" id="ProtNLM"/>
    </source>
</evidence>
<dbReference type="InterPro" id="IPR023395">
    <property type="entry name" value="MCP_dom_sf"/>
</dbReference>
<evidence type="ECO:0000256" key="11">
    <source>
        <dbReference type="SAM" id="MobiDB-lite"/>
    </source>
</evidence>
<dbReference type="PROSITE" id="PS50920">
    <property type="entry name" value="SOLCAR"/>
    <property type="match status" value="3"/>
</dbReference>
<dbReference type="Pfam" id="PF00153">
    <property type="entry name" value="Mito_carr"/>
    <property type="match status" value="3"/>
</dbReference>
<dbReference type="EMBL" id="BLQM01000152">
    <property type="protein sequence ID" value="GMH69877.1"/>
    <property type="molecule type" value="Genomic_DNA"/>
</dbReference>
<feature type="repeat" description="Solcar" evidence="9">
    <location>
        <begin position="220"/>
        <end position="305"/>
    </location>
</feature>
<name>A0A9W7AI86_9STRA</name>
<dbReference type="GO" id="GO:1902603">
    <property type="term" value="P:carnitine transmembrane transport"/>
    <property type="evidence" value="ECO:0007669"/>
    <property type="project" value="TreeGrafter"/>
</dbReference>
<proteinExistence type="inferred from homology"/>
<dbReference type="SUPFAM" id="SSF103506">
    <property type="entry name" value="Mitochondrial carrier"/>
    <property type="match status" value="1"/>
</dbReference>
<feature type="repeat" description="Solcar" evidence="9">
    <location>
        <begin position="124"/>
        <end position="208"/>
    </location>
</feature>
<comment type="similarity">
    <text evidence="2 10">Belongs to the mitochondrial carrier (TC 2.A.29) family.</text>
</comment>
<dbReference type="AlphaFoldDB" id="A0A9W7AI86"/>
<reference evidence="14" key="1">
    <citation type="journal article" date="2023" name="Commun. Biol.">
        <title>Genome analysis of Parmales, the sister group of diatoms, reveals the evolutionary specialization of diatoms from phago-mixotrophs to photoautotrophs.</title>
        <authorList>
            <person name="Ban H."/>
            <person name="Sato S."/>
            <person name="Yoshikawa S."/>
            <person name="Yamada K."/>
            <person name="Nakamura Y."/>
            <person name="Ichinomiya M."/>
            <person name="Sato N."/>
            <person name="Blanc-Mathieu R."/>
            <person name="Endo H."/>
            <person name="Kuwata A."/>
            <person name="Ogata H."/>
        </authorList>
    </citation>
    <scope>NUCLEOTIDE SEQUENCE [LARGE SCALE GENOMIC DNA]</scope>
</reference>
<feature type="non-terminal residue" evidence="13">
    <location>
        <position position="310"/>
    </location>
</feature>
<evidence type="ECO:0000256" key="7">
    <source>
        <dbReference type="ARBA" id="ARBA00023128"/>
    </source>
</evidence>
<dbReference type="InterPro" id="IPR050567">
    <property type="entry name" value="Mitochondrial_Carrier"/>
</dbReference>
<evidence type="ECO:0000256" key="9">
    <source>
        <dbReference type="PROSITE-ProRule" id="PRU00282"/>
    </source>
</evidence>
<accession>A0A9W7AI86</accession>
<keyword evidence="3 10" id="KW-0813">Transport</keyword>
<protein>
    <recommendedName>
        <fullName evidence="15">Mitochondrial carnitine/acylcarnitine carrier protein</fullName>
    </recommendedName>
</protein>
<dbReference type="PANTHER" id="PTHR45624">
    <property type="entry name" value="MITOCHONDRIAL BASIC AMINO ACIDS TRANSPORTER-RELATED"/>
    <property type="match status" value="1"/>
</dbReference>
<dbReference type="GO" id="GO:0006839">
    <property type="term" value="P:mitochondrial transport"/>
    <property type="evidence" value="ECO:0007669"/>
    <property type="project" value="TreeGrafter"/>
</dbReference>
<keyword evidence="6 12" id="KW-1133">Transmembrane helix</keyword>
<feature type="non-terminal residue" evidence="13">
    <location>
        <position position="1"/>
    </location>
</feature>
<evidence type="ECO:0000256" key="10">
    <source>
        <dbReference type="RuleBase" id="RU000488"/>
    </source>
</evidence>
<dbReference type="GO" id="GO:0031966">
    <property type="term" value="C:mitochondrial membrane"/>
    <property type="evidence" value="ECO:0007669"/>
    <property type="project" value="UniProtKB-SubCell"/>
</dbReference>
<keyword evidence="4 9" id="KW-0812">Transmembrane</keyword>
<evidence type="ECO:0000256" key="6">
    <source>
        <dbReference type="ARBA" id="ARBA00022989"/>
    </source>
</evidence>
<evidence type="ECO:0000256" key="1">
    <source>
        <dbReference type="ARBA" id="ARBA00004225"/>
    </source>
</evidence>
<dbReference type="PANTHER" id="PTHR45624:SF4">
    <property type="entry name" value="CONGESTED-LIKE TRACHEA PROTEIN-RELATED"/>
    <property type="match status" value="1"/>
</dbReference>
<gene>
    <name evidence="13" type="ORF">TL16_g05265</name>
</gene>
<evidence type="ECO:0000256" key="4">
    <source>
        <dbReference type="ARBA" id="ARBA00022692"/>
    </source>
</evidence>
<evidence type="ECO:0000313" key="13">
    <source>
        <dbReference type="EMBL" id="GMH69877.1"/>
    </source>
</evidence>
<dbReference type="Proteomes" id="UP001162640">
    <property type="component" value="Unassembled WGS sequence"/>
</dbReference>
<keyword evidence="7" id="KW-0496">Mitochondrion</keyword>
<evidence type="ECO:0000256" key="12">
    <source>
        <dbReference type="SAM" id="Phobius"/>
    </source>
</evidence>
<dbReference type="InterPro" id="IPR018108">
    <property type="entry name" value="MCP_transmembrane"/>
</dbReference>
<evidence type="ECO:0000256" key="8">
    <source>
        <dbReference type="ARBA" id="ARBA00023136"/>
    </source>
</evidence>
<comment type="subcellular location">
    <subcellularLocation>
        <location evidence="1">Mitochondrion membrane</location>
        <topology evidence="1">Multi-pass membrane protein</topology>
    </subcellularLocation>
</comment>